<accession>A0AAV7USY1</accession>
<dbReference type="AlphaFoldDB" id="A0AAV7USY1"/>
<keyword evidence="3" id="KW-1185">Reference proteome</keyword>
<reference evidence="2" key="1">
    <citation type="journal article" date="2022" name="bioRxiv">
        <title>Sequencing and chromosome-scale assembly of the giantPleurodeles waltlgenome.</title>
        <authorList>
            <person name="Brown T."/>
            <person name="Elewa A."/>
            <person name="Iarovenko S."/>
            <person name="Subramanian E."/>
            <person name="Araus A.J."/>
            <person name="Petzold A."/>
            <person name="Susuki M."/>
            <person name="Suzuki K.-i.T."/>
            <person name="Hayashi T."/>
            <person name="Toyoda A."/>
            <person name="Oliveira C."/>
            <person name="Osipova E."/>
            <person name="Leigh N.D."/>
            <person name="Simon A."/>
            <person name="Yun M.H."/>
        </authorList>
    </citation>
    <scope>NUCLEOTIDE SEQUENCE</scope>
    <source>
        <strain evidence="2">20211129_DDA</strain>
        <tissue evidence="2">Liver</tissue>
    </source>
</reference>
<organism evidence="2 3">
    <name type="scientific">Pleurodeles waltl</name>
    <name type="common">Iberian ribbed newt</name>
    <dbReference type="NCBI Taxonomy" id="8319"/>
    <lineage>
        <taxon>Eukaryota</taxon>
        <taxon>Metazoa</taxon>
        <taxon>Chordata</taxon>
        <taxon>Craniata</taxon>
        <taxon>Vertebrata</taxon>
        <taxon>Euteleostomi</taxon>
        <taxon>Amphibia</taxon>
        <taxon>Batrachia</taxon>
        <taxon>Caudata</taxon>
        <taxon>Salamandroidea</taxon>
        <taxon>Salamandridae</taxon>
        <taxon>Pleurodelinae</taxon>
        <taxon>Pleurodeles</taxon>
    </lineage>
</organism>
<evidence type="ECO:0000313" key="3">
    <source>
        <dbReference type="Proteomes" id="UP001066276"/>
    </source>
</evidence>
<evidence type="ECO:0000256" key="1">
    <source>
        <dbReference type="SAM" id="MobiDB-lite"/>
    </source>
</evidence>
<sequence length="221" mass="24369">MAPTIETQPATLPCLKMPLLTNDGRQQSRCHRVKSDLLSLAATTTRGHGEVGATGQGRLKAGITAAAGVMEECEAKCGQKLNTPHEGRAHDAGASVVVRGNQAGLKRDSKSHTPSPVFLPGCPCQPPQVPPPRARQPMGSPRRMTAKFELWHPRSLRRQELVRYNTQLSRGPSMRWRAPSPGELVETLRQISKQMRLVTLPRWHQFCTCRAELRILHLSVG</sequence>
<gene>
    <name evidence="2" type="ORF">NDU88_000817</name>
</gene>
<feature type="compositionally biased region" description="Pro residues" evidence="1">
    <location>
        <begin position="123"/>
        <end position="134"/>
    </location>
</feature>
<comment type="caution">
    <text evidence="2">The sequence shown here is derived from an EMBL/GenBank/DDBJ whole genome shotgun (WGS) entry which is preliminary data.</text>
</comment>
<proteinExistence type="predicted"/>
<dbReference type="EMBL" id="JANPWB010000004">
    <property type="protein sequence ID" value="KAJ1191501.1"/>
    <property type="molecule type" value="Genomic_DNA"/>
</dbReference>
<dbReference type="Proteomes" id="UP001066276">
    <property type="component" value="Chromosome 2_2"/>
</dbReference>
<name>A0AAV7USY1_PLEWA</name>
<feature type="region of interest" description="Disordered" evidence="1">
    <location>
        <begin position="103"/>
        <end position="140"/>
    </location>
</feature>
<evidence type="ECO:0000313" key="2">
    <source>
        <dbReference type="EMBL" id="KAJ1191501.1"/>
    </source>
</evidence>
<protein>
    <submittedName>
        <fullName evidence="2">Uncharacterized protein</fullName>
    </submittedName>
</protein>